<dbReference type="STRING" id="912594.AWC12_16740"/>
<protein>
    <recommendedName>
        <fullName evidence="4">DUF4352 domain-containing protein</fullName>
    </recommendedName>
</protein>
<reference evidence="2 3" key="1">
    <citation type="submission" date="2016-04" db="EMBL/GenBank/DDBJ databases">
        <title>Draft Genome Sequences of Staphylococcus capitis Strain H36, S. capitis Strain H65, S. cohnii Strain H62, S. hominis Strain H69, Mycobacterium iranicum Strain H39, Plantibacter sp. Strain H53, Pseudomonas oryzihabitans Strain H72, and Microbacterium sp. Strain H83, isolated from residential settings.</title>
        <authorList>
            <person name="Lymperopoulou D."/>
            <person name="Adams R.I."/>
            <person name="Lindow S."/>
            <person name="Coil D.A."/>
            <person name="Jospin G."/>
            <person name="Eisen J.A."/>
        </authorList>
    </citation>
    <scope>NUCLEOTIDE SEQUENCE [LARGE SCALE GENOMIC DNA]</scope>
    <source>
        <strain evidence="2 3">H39</strain>
    </source>
</reference>
<evidence type="ECO:0008006" key="4">
    <source>
        <dbReference type="Google" id="ProtNLM"/>
    </source>
</evidence>
<feature type="transmembrane region" description="Helical" evidence="1">
    <location>
        <begin position="12"/>
        <end position="34"/>
    </location>
</feature>
<evidence type="ECO:0000313" key="2">
    <source>
        <dbReference type="EMBL" id="OAN33365.1"/>
    </source>
</evidence>
<dbReference type="AlphaFoldDB" id="A0A178LP77"/>
<evidence type="ECO:0000313" key="3">
    <source>
        <dbReference type="Proteomes" id="UP000078396"/>
    </source>
</evidence>
<comment type="caution">
    <text evidence="2">The sequence shown here is derived from an EMBL/GenBank/DDBJ whole genome shotgun (WGS) entry which is preliminary data.</text>
</comment>
<dbReference type="RefSeq" id="WP_064284104.1">
    <property type="nucleotide sequence ID" value="NZ_LWCS01000049.1"/>
</dbReference>
<accession>A0A178LP77</accession>
<dbReference type="OrthoDB" id="4762808at2"/>
<keyword evidence="1" id="KW-0472">Membrane</keyword>
<dbReference type="Proteomes" id="UP000078396">
    <property type="component" value="Unassembled WGS sequence"/>
</dbReference>
<keyword evidence="1" id="KW-1133">Transmembrane helix</keyword>
<name>A0A178LP77_MYCIR</name>
<keyword evidence="1" id="KW-0812">Transmembrane</keyword>
<dbReference type="EMBL" id="LWCS01000049">
    <property type="protein sequence ID" value="OAN33365.1"/>
    <property type="molecule type" value="Genomic_DNA"/>
</dbReference>
<sequence>MTRLSSLWQRNVLGAVVVVCAIGAYIAIDFGPYWSAYRNTYTPQLVVPDGKSGTSDGQTWKLESIRYLNKSPLSFGPPLPQGTVLTVIVVNWSGTALPGLCTAVLTDGERRWDAERSGGFAPIPSDGMQSMCYEPGRIQLAFVVPSDAVPTALDITHNDEITVRLLL</sequence>
<proteinExistence type="predicted"/>
<organism evidence="2 3">
    <name type="scientific">Mycolicibacterium iranicum</name>
    <name type="common">Mycobacterium iranicum</name>
    <dbReference type="NCBI Taxonomy" id="912594"/>
    <lineage>
        <taxon>Bacteria</taxon>
        <taxon>Bacillati</taxon>
        <taxon>Actinomycetota</taxon>
        <taxon>Actinomycetes</taxon>
        <taxon>Mycobacteriales</taxon>
        <taxon>Mycobacteriaceae</taxon>
        <taxon>Mycolicibacterium</taxon>
    </lineage>
</organism>
<gene>
    <name evidence="2" type="ORF">A4X20_27985</name>
</gene>
<evidence type="ECO:0000256" key="1">
    <source>
        <dbReference type="SAM" id="Phobius"/>
    </source>
</evidence>